<evidence type="ECO:0000313" key="3">
    <source>
        <dbReference type="EMBL" id="KAG5416370.1"/>
    </source>
</evidence>
<proteinExistence type="predicted"/>
<keyword evidence="4" id="KW-1185">Reference proteome</keyword>
<feature type="signal peptide" evidence="1">
    <location>
        <begin position="1"/>
        <end position="21"/>
    </location>
</feature>
<dbReference type="Proteomes" id="UP000823674">
    <property type="component" value="Chromosome A05"/>
</dbReference>
<evidence type="ECO:0000313" key="2">
    <source>
        <dbReference type="EMBL" id="KAG5397290.1"/>
    </source>
</evidence>
<keyword evidence="1" id="KW-0732">Signal</keyword>
<accession>A0ABQ7MEV7</accession>
<protein>
    <recommendedName>
        <fullName evidence="5">Secreted protein</fullName>
    </recommendedName>
</protein>
<dbReference type="Proteomes" id="UP000823674">
    <property type="component" value="Chromosome A01"/>
</dbReference>
<gene>
    <name evidence="2" type="primary">A05g504180.1_BraROA</name>
    <name evidence="3" type="synonym">A01g511170.1_BraROA</name>
    <name evidence="3" type="ORF">IGI04_003937</name>
    <name evidence="2" type="ORF">IGI04_019104</name>
</gene>
<reference evidence="2 4" key="1">
    <citation type="submission" date="2021-03" db="EMBL/GenBank/DDBJ databases">
        <authorList>
            <person name="King G.J."/>
            <person name="Bancroft I."/>
            <person name="Baten A."/>
            <person name="Bloomfield J."/>
            <person name="Borpatragohain P."/>
            <person name="He Z."/>
            <person name="Irish N."/>
            <person name="Irwin J."/>
            <person name="Liu K."/>
            <person name="Mauleon R.P."/>
            <person name="Moore J."/>
            <person name="Morris R."/>
            <person name="Ostergaard L."/>
            <person name="Wang B."/>
            <person name="Wells R."/>
        </authorList>
    </citation>
    <scope>NUCLEOTIDE SEQUENCE [LARGE SCALE GENOMIC DNA]</scope>
    <source>
        <strain evidence="2">R-o-18</strain>
        <tissue evidence="2">Leaf</tissue>
    </source>
</reference>
<feature type="chain" id="PRO_5045030078" description="Secreted protein" evidence="1">
    <location>
        <begin position="22"/>
        <end position="118"/>
    </location>
</feature>
<evidence type="ECO:0000256" key="1">
    <source>
        <dbReference type="SAM" id="SignalP"/>
    </source>
</evidence>
<comment type="caution">
    <text evidence="2">The sequence shown here is derived from an EMBL/GenBank/DDBJ whole genome shotgun (WGS) entry which is preliminary data.</text>
</comment>
<sequence length="118" mass="12528">MGAGLFGLGVVVRISLVLVVASWSRGFDGLGFTGECGGYVSLSRLAWIAPLGSYRFSGARCRTQPTMMWVVTSSIGSGEVISGWRLVVRSARLSVMELVGREAVLVSLYLPLGLPTGF</sequence>
<evidence type="ECO:0000313" key="4">
    <source>
        <dbReference type="Proteomes" id="UP000823674"/>
    </source>
</evidence>
<dbReference type="EMBL" id="JADBGQ010000001">
    <property type="protein sequence ID" value="KAG5416370.1"/>
    <property type="molecule type" value="Genomic_DNA"/>
</dbReference>
<name>A0ABQ7MEV7_BRACM</name>
<evidence type="ECO:0008006" key="5">
    <source>
        <dbReference type="Google" id="ProtNLM"/>
    </source>
</evidence>
<organism evidence="2 4">
    <name type="scientific">Brassica rapa subsp. trilocularis</name>
    <dbReference type="NCBI Taxonomy" id="1813537"/>
    <lineage>
        <taxon>Eukaryota</taxon>
        <taxon>Viridiplantae</taxon>
        <taxon>Streptophyta</taxon>
        <taxon>Embryophyta</taxon>
        <taxon>Tracheophyta</taxon>
        <taxon>Spermatophyta</taxon>
        <taxon>Magnoliopsida</taxon>
        <taxon>eudicotyledons</taxon>
        <taxon>Gunneridae</taxon>
        <taxon>Pentapetalae</taxon>
        <taxon>rosids</taxon>
        <taxon>malvids</taxon>
        <taxon>Brassicales</taxon>
        <taxon>Brassicaceae</taxon>
        <taxon>Brassiceae</taxon>
        <taxon>Brassica</taxon>
    </lineage>
</organism>
<dbReference type="EMBL" id="JADBGQ010000005">
    <property type="protein sequence ID" value="KAG5397290.1"/>
    <property type="molecule type" value="Genomic_DNA"/>
</dbReference>